<dbReference type="InterPro" id="IPR038508">
    <property type="entry name" value="ArfGAP_dom_sf"/>
</dbReference>
<dbReference type="InterPro" id="IPR036770">
    <property type="entry name" value="Ankyrin_rpt-contain_sf"/>
</dbReference>
<keyword evidence="2" id="KW-0343">GTPase activation</keyword>
<evidence type="ECO:0000256" key="5">
    <source>
        <dbReference type="ARBA" id="ARBA00022833"/>
    </source>
</evidence>
<feature type="compositionally biased region" description="Polar residues" evidence="8">
    <location>
        <begin position="596"/>
        <end position="607"/>
    </location>
</feature>
<dbReference type="InterPro" id="IPR002110">
    <property type="entry name" value="Ankyrin_rpt"/>
</dbReference>
<dbReference type="PRINTS" id="PR00405">
    <property type="entry name" value="REVINTRACTNG"/>
</dbReference>
<evidence type="ECO:0000256" key="3">
    <source>
        <dbReference type="ARBA" id="ARBA00022723"/>
    </source>
</evidence>
<feature type="region of interest" description="Disordered" evidence="8">
    <location>
        <begin position="587"/>
        <end position="607"/>
    </location>
</feature>
<gene>
    <name evidence="11" type="primary">Agap1</name>
    <name evidence="11" type="ORF">AWC38_SpisGene4767</name>
</gene>
<reference evidence="12" key="1">
    <citation type="journal article" date="2017" name="bioRxiv">
        <title>Comparative analysis of the genomes of Stylophora pistillata and Acropora digitifera provides evidence for extensive differences between species of corals.</title>
        <authorList>
            <person name="Voolstra C.R."/>
            <person name="Li Y."/>
            <person name="Liew Y.J."/>
            <person name="Baumgarten S."/>
            <person name="Zoccola D."/>
            <person name="Flot J.-F."/>
            <person name="Tambutte S."/>
            <person name="Allemand D."/>
            <person name="Aranda M."/>
        </authorList>
    </citation>
    <scope>NUCLEOTIDE SEQUENCE [LARGE SCALE GENOMIC DNA]</scope>
</reference>
<dbReference type="InterPro" id="IPR027417">
    <property type="entry name" value="P-loop_NTPase"/>
</dbReference>
<feature type="region of interest" description="Disordered" evidence="8">
    <location>
        <begin position="510"/>
        <end position="541"/>
    </location>
</feature>
<feature type="compositionally biased region" description="Low complexity" evidence="8">
    <location>
        <begin position="272"/>
        <end position="286"/>
    </location>
</feature>
<keyword evidence="4 7" id="KW-0863">Zinc-finger</keyword>
<feature type="compositionally biased region" description="Polar residues" evidence="8">
    <location>
        <begin position="386"/>
        <end position="409"/>
    </location>
</feature>
<dbReference type="GO" id="GO:0005525">
    <property type="term" value="F:GTP binding"/>
    <property type="evidence" value="ECO:0007669"/>
    <property type="project" value="InterPro"/>
</dbReference>
<dbReference type="AlphaFoldDB" id="A0A2B4SPD3"/>
<comment type="caution">
    <text evidence="11">The sequence shown here is derived from an EMBL/GenBank/DDBJ whole genome shotgun (WGS) entry which is preliminary data.</text>
</comment>
<dbReference type="FunFam" id="1.10.220.150:FF:000001">
    <property type="entry name" value="Arf-GAP with GTPase, ANK repeat and PH domain-containing protein 1"/>
    <property type="match status" value="1"/>
</dbReference>
<dbReference type="InterPro" id="IPR001806">
    <property type="entry name" value="Small_GTPase"/>
</dbReference>
<sequence>MPVSDSLEALSMRQEAKRFESVSPNIQSLYDLLERIDNVPLKRKIRELVNRIEESFLNSPEFTTPRVDSSCELRLGIVGSSVSGKSDLLHRYLTGEYAKVDSFTGRHKKEVCYEGQSHLLLIRNETGPPDVQFTQWVEAVIFVFSLDDELSFSVLSGYYAKMTQYRKYISDVPVVLVALTDGVTSIEQPGIVATNRIKKLISDLKHCVYLEASALTGDNVDRVFNTAIEKLIQARGETSPVLTSFDPLHSPTTKDPPDQYTSNALSYSPVNSGTNSATSTPSSSTKRSTRRRTMLFSSSKEKKEKDTVIDTDVGSGRSIPIRQGYLLKRSSSSINKEWKKKYVTLLEDGVLAYYPNLHDYMDDVHVKTIILKHTTVKVPGKRPPKATTSSQGDSRPTTPVESDNNNSGAENAGLNSVDGVQNGIDSYSGYNSLPSQHDIDNAIASIGTQVITPVSANAGANATKMESSSVIKKKNKRSKHTKSCEIDYDELEKALAIAAANAAVPAGSRVDPMQVGTGSAKKKEKGHRRVKSGNGPKVDLDPEMTDWEFTIVSLEAKSWQFAAATQEERDAWVQLIEQQILSCLQSNESGREKSRGNSSSSTNGQNMQSIRNMEGNEVCVDCGAPSPDWASLNLGALMCIECSGIHRNLGTHVSRVRSLDLDDWPSELTAVISAIGNTLANSVWEGRIQNKTKPTSSSTREEKEKWVRAKYETKEFLCELPPSDFSLGEQLLEAVMREDLPQCILLLAHCSPEDLNIANEDRQGCNALHISCSLGNIVITQLLIWYFADVRILDGQGRSALWHAKSAGSKECADILRHNGCNDLGTMIPLGSDVFC</sequence>
<proteinExistence type="inferred from homology"/>
<dbReference type="PROSITE" id="PS50115">
    <property type="entry name" value="ARFGAP"/>
    <property type="match status" value="1"/>
</dbReference>
<dbReference type="InterPro" id="IPR001164">
    <property type="entry name" value="ArfGAP_dom"/>
</dbReference>
<dbReference type="Gene3D" id="1.25.40.20">
    <property type="entry name" value="Ankyrin repeat-containing domain"/>
    <property type="match status" value="1"/>
</dbReference>
<feature type="compositionally biased region" description="Basic residues" evidence="8">
    <location>
        <begin position="520"/>
        <end position="531"/>
    </location>
</feature>
<evidence type="ECO:0000256" key="4">
    <source>
        <dbReference type="ARBA" id="ARBA00022771"/>
    </source>
</evidence>
<feature type="compositionally biased region" description="Basic and acidic residues" evidence="8">
    <location>
        <begin position="299"/>
        <end position="308"/>
    </location>
</feature>
<dbReference type="GO" id="GO:0005096">
    <property type="term" value="F:GTPase activator activity"/>
    <property type="evidence" value="ECO:0007669"/>
    <property type="project" value="UniProtKB-KW"/>
</dbReference>
<keyword evidence="3" id="KW-0479">Metal-binding</keyword>
<feature type="region of interest" description="Disordered" evidence="8">
    <location>
        <begin position="377"/>
        <end position="418"/>
    </location>
</feature>
<dbReference type="STRING" id="50429.A0A2B4SPD3"/>
<dbReference type="Pfam" id="PF00071">
    <property type="entry name" value="Ras"/>
    <property type="match status" value="1"/>
</dbReference>
<dbReference type="EMBL" id="LSMT01000050">
    <property type="protein sequence ID" value="PFX30438.1"/>
    <property type="molecule type" value="Genomic_DNA"/>
</dbReference>
<organism evidence="11 12">
    <name type="scientific">Stylophora pistillata</name>
    <name type="common">Smooth cauliflower coral</name>
    <dbReference type="NCBI Taxonomy" id="50429"/>
    <lineage>
        <taxon>Eukaryota</taxon>
        <taxon>Metazoa</taxon>
        <taxon>Cnidaria</taxon>
        <taxon>Anthozoa</taxon>
        <taxon>Hexacorallia</taxon>
        <taxon>Scleractinia</taxon>
        <taxon>Astrocoeniina</taxon>
        <taxon>Pocilloporidae</taxon>
        <taxon>Stylophora</taxon>
    </lineage>
</organism>
<dbReference type="SUPFAM" id="SSF57863">
    <property type="entry name" value="ArfGap/RecO-like zinc finger"/>
    <property type="match status" value="1"/>
</dbReference>
<dbReference type="GO" id="GO:0008270">
    <property type="term" value="F:zinc ion binding"/>
    <property type="evidence" value="ECO:0007669"/>
    <property type="project" value="UniProtKB-KW"/>
</dbReference>
<dbReference type="SMART" id="SM00175">
    <property type="entry name" value="RAB"/>
    <property type="match status" value="1"/>
</dbReference>
<dbReference type="PANTHER" id="PTHR45819">
    <property type="entry name" value="CENTAURIN-GAMMA-1A"/>
    <property type="match status" value="1"/>
</dbReference>
<evidence type="ECO:0000256" key="7">
    <source>
        <dbReference type="PROSITE-ProRule" id="PRU00288"/>
    </source>
</evidence>
<dbReference type="SMART" id="SM00105">
    <property type="entry name" value="ArfGap"/>
    <property type="match status" value="1"/>
</dbReference>
<dbReference type="SUPFAM" id="SSF52540">
    <property type="entry name" value="P-loop containing nucleoside triphosphate hydrolases"/>
    <property type="match status" value="1"/>
</dbReference>
<dbReference type="InterPro" id="IPR011993">
    <property type="entry name" value="PH-like_dom_sf"/>
</dbReference>
<evidence type="ECO:0000313" key="12">
    <source>
        <dbReference type="Proteomes" id="UP000225706"/>
    </source>
</evidence>
<dbReference type="PANTHER" id="PTHR45819:SF5">
    <property type="entry name" value="CENTAURIN-GAMMA-1A"/>
    <property type="match status" value="1"/>
</dbReference>
<dbReference type="InterPro" id="IPR037278">
    <property type="entry name" value="ARFGAP/RecO"/>
</dbReference>
<dbReference type="PROSITE" id="PS50003">
    <property type="entry name" value="PH_DOMAIN"/>
    <property type="match status" value="1"/>
</dbReference>
<comment type="similarity">
    <text evidence="1">Belongs to the centaurin gamma-like family.</text>
</comment>
<dbReference type="Gene3D" id="3.40.50.300">
    <property type="entry name" value="P-loop containing nucleotide triphosphate hydrolases"/>
    <property type="match status" value="1"/>
</dbReference>
<evidence type="ECO:0000256" key="8">
    <source>
        <dbReference type="SAM" id="MobiDB-lite"/>
    </source>
</evidence>
<feature type="region of interest" description="Disordered" evidence="8">
    <location>
        <begin position="242"/>
        <end position="315"/>
    </location>
</feature>
<accession>A0A2B4SPD3</accession>
<dbReference type="Pfam" id="PF01412">
    <property type="entry name" value="ArfGap"/>
    <property type="match status" value="1"/>
</dbReference>
<keyword evidence="6" id="KW-0040">ANK repeat</keyword>
<dbReference type="FunFam" id="1.25.40.20:FF:000298">
    <property type="entry name" value="ArfGAP with GTPase domain, ankyrin repeat and PH domain 2"/>
    <property type="match status" value="1"/>
</dbReference>
<dbReference type="Proteomes" id="UP000225706">
    <property type="component" value="Unassembled WGS sequence"/>
</dbReference>
<feature type="domain" description="Arf-GAP" evidence="10">
    <location>
        <begin position="604"/>
        <end position="725"/>
    </location>
</feature>
<evidence type="ECO:0000313" key="11">
    <source>
        <dbReference type="EMBL" id="PFX30438.1"/>
    </source>
</evidence>
<evidence type="ECO:0000259" key="9">
    <source>
        <dbReference type="PROSITE" id="PS50003"/>
    </source>
</evidence>
<dbReference type="PROSITE" id="PS51421">
    <property type="entry name" value="RAS"/>
    <property type="match status" value="1"/>
</dbReference>
<evidence type="ECO:0000256" key="2">
    <source>
        <dbReference type="ARBA" id="ARBA00022468"/>
    </source>
</evidence>
<dbReference type="InterPro" id="IPR001849">
    <property type="entry name" value="PH_domain"/>
</dbReference>
<name>A0A2B4SPD3_STYPI</name>
<dbReference type="Gene3D" id="2.30.29.30">
    <property type="entry name" value="Pleckstrin-homology domain (PH domain)/Phosphotyrosine-binding domain (PTB)"/>
    <property type="match status" value="2"/>
</dbReference>
<dbReference type="Gene3D" id="1.10.220.150">
    <property type="entry name" value="Arf GTPase activating protein"/>
    <property type="match status" value="1"/>
</dbReference>
<feature type="domain" description="PH" evidence="9">
    <location>
        <begin position="319"/>
        <end position="581"/>
    </location>
</feature>
<dbReference type="SUPFAM" id="SSF48403">
    <property type="entry name" value="Ankyrin repeat"/>
    <property type="match status" value="1"/>
</dbReference>
<keyword evidence="12" id="KW-1185">Reference proteome</keyword>
<evidence type="ECO:0000256" key="6">
    <source>
        <dbReference type="ARBA" id="ARBA00023043"/>
    </source>
</evidence>
<dbReference type="GO" id="GO:0003924">
    <property type="term" value="F:GTPase activity"/>
    <property type="evidence" value="ECO:0007669"/>
    <property type="project" value="InterPro"/>
</dbReference>
<protein>
    <submittedName>
        <fullName evidence="11">Arf-GAP with GTPase, ANK repeat and PH domain-containing protein 1</fullName>
    </submittedName>
</protein>
<evidence type="ECO:0000256" key="1">
    <source>
        <dbReference type="ARBA" id="ARBA00005430"/>
    </source>
</evidence>
<dbReference type="SMART" id="SM00233">
    <property type="entry name" value="PH"/>
    <property type="match status" value="1"/>
</dbReference>
<feature type="compositionally biased region" description="Polar residues" evidence="8">
    <location>
        <begin position="259"/>
        <end position="271"/>
    </location>
</feature>
<dbReference type="SMART" id="SM00174">
    <property type="entry name" value="RHO"/>
    <property type="match status" value="1"/>
</dbReference>
<keyword evidence="5" id="KW-0862">Zinc</keyword>
<dbReference type="OrthoDB" id="6136903at2759"/>
<dbReference type="PROSITE" id="PS51419">
    <property type="entry name" value="RAB"/>
    <property type="match status" value="1"/>
</dbReference>
<evidence type="ECO:0000259" key="10">
    <source>
        <dbReference type="PROSITE" id="PS50115"/>
    </source>
</evidence>
<dbReference type="SMART" id="SM00173">
    <property type="entry name" value="RAS"/>
    <property type="match status" value="1"/>
</dbReference>
<dbReference type="SUPFAM" id="SSF50729">
    <property type="entry name" value="PH domain-like"/>
    <property type="match status" value="1"/>
</dbReference>
<dbReference type="CDD" id="cd08836">
    <property type="entry name" value="ArfGap_AGAP"/>
    <property type="match status" value="1"/>
</dbReference>
<dbReference type="Pfam" id="PF12796">
    <property type="entry name" value="Ank_2"/>
    <property type="match status" value="1"/>
</dbReference>
<dbReference type="InterPro" id="IPR051282">
    <property type="entry name" value="Arf-GAP_GTPase_ANK_PH"/>
</dbReference>